<keyword evidence="5" id="KW-0325">Glycoprotein</keyword>
<protein>
    <recommendedName>
        <fullName evidence="9">Core-2/I-branching beta-1,6-N-acetylglucosaminyltransferase family protein</fullName>
    </recommendedName>
</protein>
<evidence type="ECO:0000256" key="5">
    <source>
        <dbReference type="ARBA" id="ARBA00023180"/>
    </source>
</evidence>
<keyword evidence="6" id="KW-1133">Transmembrane helix</keyword>
<keyword evidence="3" id="KW-0808">Transferase</keyword>
<dbReference type="PANTHER" id="PTHR31042:SF131">
    <property type="entry name" value="CORE-2_I-BRANCHING BETA-1,6-N-ACETYLGLUCOSAMINYLTRANSFERASE FAMILY PROTEIN"/>
    <property type="match status" value="1"/>
</dbReference>
<evidence type="ECO:0000256" key="1">
    <source>
        <dbReference type="ARBA" id="ARBA00004606"/>
    </source>
</evidence>
<keyword evidence="2" id="KW-0328">Glycosyltransferase</keyword>
<evidence type="ECO:0000313" key="8">
    <source>
        <dbReference type="Proteomes" id="UP000734854"/>
    </source>
</evidence>
<comment type="subcellular location">
    <subcellularLocation>
        <location evidence="1">Membrane</location>
        <topology evidence="1">Single-pass type II membrane protein</topology>
    </subcellularLocation>
</comment>
<dbReference type="GO" id="GO:0016020">
    <property type="term" value="C:membrane"/>
    <property type="evidence" value="ECO:0007669"/>
    <property type="project" value="UniProtKB-SubCell"/>
</dbReference>
<evidence type="ECO:0000256" key="6">
    <source>
        <dbReference type="SAM" id="Phobius"/>
    </source>
</evidence>
<keyword evidence="6" id="KW-0812">Transmembrane</keyword>
<feature type="transmembrane region" description="Helical" evidence="6">
    <location>
        <begin position="21"/>
        <end position="45"/>
    </location>
</feature>
<dbReference type="PANTHER" id="PTHR31042">
    <property type="entry name" value="CORE-2/I-BRANCHING BETA-1,6-N-ACETYLGLUCOSAMINYLTRANSFERASE FAMILY PROTEIN-RELATED"/>
    <property type="match status" value="1"/>
</dbReference>
<evidence type="ECO:0000313" key="7">
    <source>
        <dbReference type="EMBL" id="KAG6500380.1"/>
    </source>
</evidence>
<dbReference type="Pfam" id="PF02485">
    <property type="entry name" value="Branch"/>
    <property type="match status" value="1"/>
</dbReference>
<accession>A0A8J5L4D3</accession>
<dbReference type="GO" id="GO:0016757">
    <property type="term" value="F:glycosyltransferase activity"/>
    <property type="evidence" value="ECO:0007669"/>
    <property type="project" value="UniProtKB-KW"/>
</dbReference>
<keyword evidence="4 6" id="KW-0472">Membrane</keyword>
<evidence type="ECO:0008006" key="9">
    <source>
        <dbReference type="Google" id="ProtNLM"/>
    </source>
</evidence>
<keyword evidence="8" id="KW-1185">Reference proteome</keyword>
<dbReference type="EMBL" id="JACMSC010000011">
    <property type="protein sequence ID" value="KAG6500380.1"/>
    <property type="molecule type" value="Genomic_DNA"/>
</dbReference>
<gene>
    <name evidence="7" type="ORF">ZIOFF_040225</name>
</gene>
<comment type="caution">
    <text evidence="7">The sequence shown here is derived from an EMBL/GenBank/DDBJ whole genome shotgun (WGS) entry which is preliminary data.</text>
</comment>
<organism evidence="7 8">
    <name type="scientific">Zingiber officinale</name>
    <name type="common">Ginger</name>
    <name type="synonym">Amomum zingiber</name>
    <dbReference type="NCBI Taxonomy" id="94328"/>
    <lineage>
        <taxon>Eukaryota</taxon>
        <taxon>Viridiplantae</taxon>
        <taxon>Streptophyta</taxon>
        <taxon>Embryophyta</taxon>
        <taxon>Tracheophyta</taxon>
        <taxon>Spermatophyta</taxon>
        <taxon>Magnoliopsida</taxon>
        <taxon>Liliopsida</taxon>
        <taxon>Zingiberales</taxon>
        <taxon>Zingiberaceae</taxon>
        <taxon>Zingiber</taxon>
    </lineage>
</organism>
<dbReference type="InterPro" id="IPR003406">
    <property type="entry name" value="Glyco_trans_14"/>
</dbReference>
<dbReference type="AlphaFoldDB" id="A0A8J5L4D3"/>
<dbReference type="InterPro" id="IPR044174">
    <property type="entry name" value="BC10-like"/>
</dbReference>
<evidence type="ECO:0000256" key="2">
    <source>
        <dbReference type="ARBA" id="ARBA00022676"/>
    </source>
</evidence>
<dbReference type="Proteomes" id="UP000734854">
    <property type="component" value="Unassembled WGS sequence"/>
</dbReference>
<evidence type="ECO:0000256" key="3">
    <source>
        <dbReference type="ARBA" id="ARBA00022679"/>
    </source>
</evidence>
<evidence type="ECO:0000256" key="4">
    <source>
        <dbReference type="ARBA" id="ARBA00023136"/>
    </source>
</evidence>
<reference evidence="7 8" key="1">
    <citation type="submission" date="2020-08" db="EMBL/GenBank/DDBJ databases">
        <title>Plant Genome Project.</title>
        <authorList>
            <person name="Zhang R.-G."/>
        </authorList>
    </citation>
    <scope>NUCLEOTIDE SEQUENCE [LARGE SCALE GENOMIC DNA]</scope>
    <source>
        <tissue evidence="7">Rhizome</tissue>
    </source>
</reference>
<sequence>MKEQLRDQRSLPQPAILTFQLRKLITFCLLLALAFSMGFITSFYVRDTTITNLLQTAHVANLSSSLPVPVQTSVMPGRTATLMHEMNDEELLWRASMVPRIQRNSTKPAPKVAFLFLTREELPLAPLWEMFFKGNQGLFSIYVHSHPDSNWSLPSYSVFYGRRIPSKEVTWGSINVMEAERRLLANALLDFSNQRFVLLSETCVPLFDFATVYAYLINSSLTFIDAYDDAGVSVRGRYRLPMPRIQLQQWRKGSQWFAMDRSLALDVVSDEDYFPLFQKYCRPLCTADEHYVQTLVSVRNYWSRNANRTLTWTDWSRGGVHPAKFGRDQINVELLQRMRNGSSCSYNGMNTSVCFLFARKFLPNTVSSLVRLAPKLMGFG</sequence>
<name>A0A8J5L4D3_ZINOF</name>
<proteinExistence type="predicted"/>